<dbReference type="AlphaFoldDB" id="A0A6A5V4B3"/>
<dbReference type="Proteomes" id="UP000800036">
    <property type="component" value="Unassembled WGS sequence"/>
</dbReference>
<sequence length="212" mass="23554">MCAPLHPPPDPPITLSIEDILRNEAPVRTAAPRARRPPLRRAHSPWRVEPAQEEAEISWYMYFGPEWVAVQEMPAMGESDARGTQIDEDAFVKGPLGSWAWILGPIGEWNRVLDGCVGGGLGVVWVVMGFANNWERNGLLIHPDAGADAKTSFSSRGMRARSRSGSASAFPRHLPHSHYTSPGSYTRHFPRLRYVVLRKLICPVVPVGRMND</sequence>
<keyword evidence="2" id="KW-1185">Reference proteome</keyword>
<organism evidence="1 2">
    <name type="scientific">Bimuria novae-zelandiae CBS 107.79</name>
    <dbReference type="NCBI Taxonomy" id="1447943"/>
    <lineage>
        <taxon>Eukaryota</taxon>
        <taxon>Fungi</taxon>
        <taxon>Dikarya</taxon>
        <taxon>Ascomycota</taxon>
        <taxon>Pezizomycotina</taxon>
        <taxon>Dothideomycetes</taxon>
        <taxon>Pleosporomycetidae</taxon>
        <taxon>Pleosporales</taxon>
        <taxon>Massarineae</taxon>
        <taxon>Didymosphaeriaceae</taxon>
        <taxon>Bimuria</taxon>
    </lineage>
</organism>
<dbReference type="EMBL" id="ML976697">
    <property type="protein sequence ID" value="KAF1970902.1"/>
    <property type="molecule type" value="Genomic_DNA"/>
</dbReference>
<reference evidence="1" key="1">
    <citation type="journal article" date="2020" name="Stud. Mycol.">
        <title>101 Dothideomycetes genomes: a test case for predicting lifestyles and emergence of pathogens.</title>
        <authorList>
            <person name="Haridas S."/>
            <person name="Albert R."/>
            <person name="Binder M."/>
            <person name="Bloem J."/>
            <person name="Labutti K."/>
            <person name="Salamov A."/>
            <person name="Andreopoulos B."/>
            <person name="Baker S."/>
            <person name="Barry K."/>
            <person name="Bills G."/>
            <person name="Bluhm B."/>
            <person name="Cannon C."/>
            <person name="Castanera R."/>
            <person name="Culley D."/>
            <person name="Daum C."/>
            <person name="Ezra D."/>
            <person name="Gonzalez J."/>
            <person name="Henrissat B."/>
            <person name="Kuo A."/>
            <person name="Liang C."/>
            <person name="Lipzen A."/>
            <person name="Lutzoni F."/>
            <person name="Magnuson J."/>
            <person name="Mondo S."/>
            <person name="Nolan M."/>
            <person name="Ohm R."/>
            <person name="Pangilinan J."/>
            <person name="Park H.-J."/>
            <person name="Ramirez L."/>
            <person name="Alfaro M."/>
            <person name="Sun H."/>
            <person name="Tritt A."/>
            <person name="Yoshinaga Y."/>
            <person name="Zwiers L.-H."/>
            <person name="Turgeon B."/>
            <person name="Goodwin S."/>
            <person name="Spatafora J."/>
            <person name="Crous P."/>
            <person name="Grigoriev I."/>
        </authorList>
    </citation>
    <scope>NUCLEOTIDE SEQUENCE</scope>
    <source>
        <strain evidence="1">CBS 107.79</strain>
    </source>
</reference>
<accession>A0A6A5V4B3</accession>
<evidence type="ECO:0000313" key="2">
    <source>
        <dbReference type="Proteomes" id="UP000800036"/>
    </source>
</evidence>
<name>A0A6A5V4B3_9PLEO</name>
<protein>
    <submittedName>
        <fullName evidence="1">Uncharacterized protein</fullName>
    </submittedName>
</protein>
<evidence type="ECO:0000313" key="1">
    <source>
        <dbReference type="EMBL" id="KAF1970902.1"/>
    </source>
</evidence>
<gene>
    <name evidence="1" type="ORF">BU23DRAFT_201563</name>
</gene>
<proteinExistence type="predicted"/>